<keyword evidence="1" id="KW-0732">Signal</keyword>
<dbReference type="SUPFAM" id="SSF53474">
    <property type="entry name" value="alpha/beta-Hydrolases"/>
    <property type="match status" value="1"/>
</dbReference>
<organism evidence="2 3">
    <name type="scientific">Chlorella ohadii</name>
    <dbReference type="NCBI Taxonomy" id="2649997"/>
    <lineage>
        <taxon>Eukaryota</taxon>
        <taxon>Viridiplantae</taxon>
        <taxon>Chlorophyta</taxon>
        <taxon>core chlorophytes</taxon>
        <taxon>Trebouxiophyceae</taxon>
        <taxon>Chlorellales</taxon>
        <taxon>Chlorellaceae</taxon>
        <taxon>Chlorella clade</taxon>
        <taxon>Chlorella</taxon>
    </lineage>
</organism>
<comment type="caution">
    <text evidence="2">The sequence shown here is derived from an EMBL/GenBank/DDBJ whole genome shotgun (WGS) entry which is preliminary data.</text>
</comment>
<keyword evidence="3" id="KW-1185">Reference proteome</keyword>
<dbReference type="PANTHER" id="PTHR35128:SF1">
    <property type="entry name" value="SECRETION-REGULATING GUANINE NUCLEOTIDE EXCHANGE FACTOR"/>
    <property type="match status" value="1"/>
</dbReference>
<dbReference type="InterPro" id="IPR029058">
    <property type="entry name" value="AB_hydrolase_fold"/>
</dbReference>
<dbReference type="AlphaFoldDB" id="A0AAD5H5N1"/>
<evidence type="ECO:0000313" key="3">
    <source>
        <dbReference type="Proteomes" id="UP001205105"/>
    </source>
</evidence>
<evidence type="ECO:0000313" key="2">
    <source>
        <dbReference type="EMBL" id="KAI7841160.1"/>
    </source>
</evidence>
<dbReference type="PANTHER" id="PTHR35128">
    <property type="entry name" value="SECRETION-REGULATING GUANINE NUCLEOTIDE EXCHANGE FACTOR"/>
    <property type="match status" value="1"/>
</dbReference>
<dbReference type="EMBL" id="JADXDR010000067">
    <property type="protein sequence ID" value="KAI7841160.1"/>
    <property type="molecule type" value="Genomic_DNA"/>
</dbReference>
<feature type="signal peptide" evidence="1">
    <location>
        <begin position="1"/>
        <end position="17"/>
    </location>
</feature>
<sequence>MALASTIALLLALFSAAKNETGLLAPAPTPVPQPVPAPAPAPAPYEPPAWQLPVIYADSNRGLQPQRLLAYNKTHYYQLLPAEQCKGLVVMFHGCARLARAFFPFDPQWCPECLGLPEHVSHTKQALAAGYSVLAMDPTDARHQCWSSSNSKKGYQNDQPHVIAAVTQFVADHGLAGKPLILWGASSGGTLALKLPGTLAAMAAEQAAAVGGEAAAAGQVAAAQAVVGPTLKIAGIISEVASPEDFGAFDAAGKLLVPDFPPTVFVNMERDGSHDDAARLVELLRNNGVPSDLIESPIRRIGPTFFFDRSPVISLEQSVRVWEGLQQIGLLSPQGYLLGDPSEETDPALPSFAWSVRLKALMPWLSTFSPTLSLGLRTSIIRQSMYVAYARHDAVSDWFTACVKFIEERGQTALDVLALQYAVKDGKLAKLEAFPPPPGEALAPPSAEEVEAAEAAAAFEEATSGAAAAAAAGTGAVLAQPPSAAPVIELGP</sequence>
<dbReference type="Proteomes" id="UP001205105">
    <property type="component" value="Unassembled WGS sequence"/>
</dbReference>
<dbReference type="Gene3D" id="3.40.50.1820">
    <property type="entry name" value="alpha/beta hydrolase"/>
    <property type="match status" value="1"/>
</dbReference>
<protein>
    <submittedName>
        <fullName evidence="2">Uncharacterized protein</fullName>
    </submittedName>
</protein>
<reference evidence="2" key="1">
    <citation type="submission" date="2020-11" db="EMBL/GenBank/DDBJ databases">
        <title>Chlorella ohadii genome sequencing and assembly.</title>
        <authorList>
            <person name="Murik O."/>
            <person name="Treves H."/>
            <person name="Kedem I."/>
            <person name="Shotland Y."/>
            <person name="Kaplan A."/>
        </authorList>
    </citation>
    <scope>NUCLEOTIDE SEQUENCE</scope>
    <source>
        <strain evidence="2">1</strain>
    </source>
</reference>
<proteinExistence type="predicted"/>
<gene>
    <name evidence="2" type="ORF">COHA_005126</name>
</gene>
<evidence type="ECO:0000256" key="1">
    <source>
        <dbReference type="SAM" id="SignalP"/>
    </source>
</evidence>
<name>A0AAD5H5N1_9CHLO</name>
<feature type="chain" id="PRO_5042279945" evidence="1">
    <location>
        <begin position="18"/>
        <end position="492"/>
    </location>
</feature>
<accession>A0AAD5H5N1</accession>